<evidence type="ECO:0000313" key="2">
    <source>
        <dbReference type="Proteomes" id="UP000275846"/>
    </source>
</evidence>
<gene>
    <name evidence="1" type="ORF">SSLN_LOCUS4820</name>
</gene>
<dbReference type="OrthoDB" id="10373105at2759"/>
<evidence type="ECO:0000313" key="1">
    <source>
        <dbReference type="EMBL" id="VDL91205.1"/>
    </source>
</evidence>
<dbReference type="Proteomes" id="UP000275846">
    <property type="component" value="Unassembled WGS sequence"/>
</dbReference>
<proteinExistence type="predicted"/>
<reference evidence="1 2" key="2">
    <citation type="submission" date="2018-11" db="EMBL/GenBank/DDBJ databases">
        <authorList>
            <consortium name="Pathogen Informatics"/>
        </authorList>
    </citation>
    <scope>NUCLEOTIDE SEQUENCE [LARGE SCALE GENOMIC DNA]</scope>
    <source>
        <strain evidence="1 2">NST_G2</strain>
    </source>
</reference>
<protein>
    <submittedName>
        <fullName evidence="1 3">Uncharacterized protein</fullName>
    </submittedName>
</protein>
<evidence type="ECO:0000313" key="3">
    <source>
        <dbReference type="WBParaSite" id="SSLN_0000497501-mRNA-1"/>
    </source>
</evidence>
<dbReference type="EMBL" id="UYSU01033011">
    <property type="protein sequence ID" value="VDL91205.1"/>
    <property type="molecule type" value="Genomic_DNA"/>
</dbReference>
<dbReference type="AlphaFoldDB" id="A0A183SKS2"/>
<sequence>MDSAINQTEVTEERENVIRRQVSSLLMTHKPRKILPKVERDALRELKAGRDIIILPADKGRSTVDLAVKTVELLLRSKYNETENHLGHAQVLQVLKFCLRTYFTFDGPIYEQVKGTPVGSPIS</sequence>
<reference evidence="3" key="1">
    <citation type="submission" date="2016-06" db="UniProtKB">
        <authorList>
            <consortium name="WormBaseParasite"/>
        </authorList>
    </citation>
    <scope>IDENTIFICATION</scope>
</reference>
<name>A0A183SKS2_SCHSO</name>
<organism evidence="3">
    <name type="scientific">Schistocephalus solidus</name>
    <name type="common">Tapeworm</name>
    <dbReference type="NCBI Taxonomy" id="70667"/>
    <lineage>
        <taxon>Eukaryota</taxon>
        <taxon>Metazoa</taxon>
        <taxon>Spiralia</taxon>
        <taxon>Lophotrochozoa</taxon>
        <taxon>Platyhelminthes</taxon>
        <taxon>Cestoda</taxon>
        <taxon>Eucestoda</taxon>
        <taxon>Diphyllobothriidea</taxon>
        <taxon>Diphyllobothriidae</taxon>
        <taxon>Schistocephalus</taxon>
    </lineage>
</organism>
<dbReference type="WBParaSite" id="SSLN_0000497501-mRNA-1">
    <property type="protein sequence ID" value="SSLN_0000497501-mRNA-1"/>
    <property type="gene ID" value="SSLN_0000497501"/>
</dbReference>
<accession>A0A183SKS2</accession>
<keyword evidence="2" id="KW-1185">Reference proteome</keyword>